<dbReference type="STRING" id="64571.A0A1Y2GI07"/>
<dbReference type="InterPro" id="IPR051593">
    <property type="entry name" value="Ergosterol_Biosynth_ERG27"/>
</dbReference>
<dbReference type="GO" id="GO:0005811">
    <property type="term" value="C:lipid droplet"/>
    <property type="evidence" value="ECO:0007669"/>
    <property type="project" value="TreeGrafter"/>
</dbReference>
<evidence type="ECO:0000256" key="6">
    <source>
        <dbReference type="ARBA" id="ARBA00023593"/>
    </source>
</evidence>
<reference evidence="8 9" key="1">
    <citation type="submission" date="2016-07" db="EMBL/GenBank/DDBJ databases">
        <title>Pervasive Adenine N6-methylation of Active Genes in Fungi.</title>
        <authorList>
            <consortium name="DOE Joint Genome Institute"/>
            <person name="Mondo S.J."/>
            <person name="Dannebaum R.O."/>
            <person name="Kuo R.C."/>
            <person name="Labutti K."/>
            <person name="Haridas S."/>
            <person name="Kuo A."/>
            <person name="Salamov A."/>
            <person name="Ahrendt S.R."/>
            <person name="Lipzen A."/>
            <person name="Sullivan W."/>
            <person name="Andreopoulos W.B."/>
            <person name="Clum A."/>
            <person name="Lindquist E."/>
            <person name="Daum C."/>
            <person name="Ramamoorthy G.K."/>
            <person name="Gryganskyi A."/>
            <person name="Culley D."/>
            <person name="Magnuson J.K."/>
            <person name="James T.Y."/>
            <person name="O'Malley M.A."/>
            <person name="Stajich J.E."/>
            <person name="Spatafora J.W."/>
            <person name="Visel A."/>
            <person name="Grigoriev I.V."/>
        </authorList>
    </citation>
    <scope>NUCLEOTIDE SEQUENCE [LARGE SCALE GENOMIC DNA]</scope>
    <source>
        <strain evidence="8 9">NRRL 3116</strain>
    </source>
</reference>
<dbReference type="Proteomes" id="UP000193648">
    <property type="component" value="Unassembled WGS sequence"/>
</dbReference>
<dbReference type="GO" id="GO:0005741">
    <property type="term" value="C:mitochondrial outer membrane"/>
    <property type="evidence" value="ECO:0007669"/>
    <property type="project" value="TreeGrafter"/>
</dbReference>
<dbReference type="InterPro" id="IPR036291">
    <property type="entry name" value="NAD(P)-bd_dom_sf"/>
</dbReference>
<dbReference type="InParanoid" id="A0A1Y2GI07"/>
<comment type="caution">
    <text evidence="8">The sequence shown here is derived from an EMBL/GenBank/DDBJ whole genome shotgun (WGS) entry which is preliminary data.</text>
</comment>
<dbReference type="PANTHER" id="PTHR43647:SF1">
    <property type="entry name" value="3-KETO-STEROID REDUCTASE ERG27"/>
    <property type="match status" value="1"/>
</dbReference>
<dbReference type="RefSeq" id="XP_021879723.1">
    <property type="nucleotide sequence ID" value="XM_022024821.1"/>
</dbReference>
<feature type="compositionally biased region" description="Polar residues" evidence="7">
    <location>
        <begin position="87"/>
        <end position="98"/>
    </location>
</feature>
<sequence>MIPERKVAIVTGANTGVGYAIVQRLVEESPNPLTVILACRNKGRAMEAKLSLEVHFATLLQKRRQIQEEYNKGSEKNNKRIEKENGTTKGSSRGTEFQKTAIDMDPKVEISLVDVGSVNSVLEFNQRILQQYPRIDYLFCNAGILPSDGIIWSKALIETFTAPMNLVVRSDVLRQPKQHLTQDGIGNVLACNVFGHYVMIKGLESALNNTPEDPGRVIWTSSLTAEKANFDINDWQGLKAEQPYESSKWVTDMLAIRLNEMWGQQPAGTSSDVSSTTDSTTVTKRMTRSASKATHAEELKDNMNPSPTTTAVGPSERKNIISITTQPGVVASGIGGLAAWITMIRIALHLMVRLMGESHQTVTNYHGAYANVYVALKPVEEINYRNKYGSGVTRLGYERLKVEKVVEYDETQAEFVVDKMEKLRLSFTSSR</sequence>
<dbReference type="AlphaFoldDB" id="A0A1Y2GI07"/>
<dbReference type="GO" id="GO:0000253">
    <property type="term" value="F:3-beta-hydroxysteroid 3-dehydrogenase (NADP+) activity"/>
    <property type="evidence" value="ECO:0007669"/>
    <property type="project" value="TreeGrafter"/>
</dbReference>
<dbReference type="PANTHER" id="PTHR43647">
    <property type="entry name" value="DEHYDROGENASE"/>
    <property type="match status" value="1"/>
</dbReference>
<dbReference type="GO" id="GO:0005789">
    <property type="term" value="C:endoplasmic reticulum membrane"/>
    <property type="evidence" value="ECO:0007669"/>
    <property type="project" value="TreeGrafter"/>
</dbReference>
<gene>
    <name evidence="8" type="ORF">BCR41DRAFT_357165</name>
</gene>
<keyword evidence="5" id="KW-0443">Lipid metabolism</keyword>
<keyword evidence="1" id="KW-0444">Lipid biosynthesis</keyword>
<feature type="compositionally biased region" description="Basic and acidic residues" evidence="7">
    <location>
        <begin position="70"/>
        <end position="86"/>
    </location>
</feature>
<evidence type="ECO:0000313" key="9">
    <source>
        <dbReference type="Proteomes" id="UP000193648"/>
    </source>
</evidence>
<keyword evidence="9" id="KW-1185">Reference proteome</keyword>
<accession>A0A1Y2GI07</accession>
<dbReference type="GO" id="GO:0006694">
    <property type="term" value="P:steroid biosynthetic process"/>
    <property type="evidence" value="ECO:0007669"/>
    <property type="project" value="UniProtKB-KW"/>
</dbReference>
<evidence type="ECO:0000256" key="1">
    <source>
        <dbReference type="ARBA" id="ARBA00022516"/>
    </source>
</evidence>
<evidence type="ECO:0000256" key="7">
    <source>
        <dbReference type="SAM" id="MobiDB-lite"/>
    </source>
</evidence>
<keyword evidence="2" id="KW-0521">NADP</keyword>
<evidence type="ECO:0000313" key="8">
    <source>
        <dbReference type="EMBL" id="ORZ11408.1"/>
    </source>
</evidence>
<dbReference type="FunCoup" id="A0A1Y2GI07">
    <property type="interactions" value="57"/>
</dbReference>
<feature type="compositionally biased region" description="Polar residues" evidence="7">
    <location>
        <begin position="303"/>
        <end position="312"/>
    </location>
</feature>
<keyword evidence="4" id="KW-0560">Oxidoreductase</keyword>
<dbReference type="OrthoDB" id="9989144at2759"/>
<proteinExistence type="inferred from homology"/>
<keyword evidence="3" id="KW-0752">Steroid biosynthesis</keyword>
<name>A0A1Y2GI07_9FUNG</name>
<evidence type="ECO:0000256" key="4">
    <source>
        <dbReference type="ARBA" id="ARBA00023002"/>
    </source>
</evidence>
<protein>
    <recommendedName>
        <fullName evidence="10">NAD(P)-binding protein</fullName>
    </recommendedName>
</protein>
<evidence type="ECO:0000256" key="3">
    <source>
        <dbReference type="ARBA" id="ARBA00022955"/>
    </source>
</evidence>
<dbReference type="SUPFAM" id="SSF51735">
    <property type="entry name" value="NAD(P)-binding Rossmann-fold domains"/>
    <property type="match status" value="1"/>
</dbReference>
<comment type="similarity">
    <text evidence="6">Belongs to the short-chain dehydrogenases/reductases (SDR) family. ERG27 subfamily.</text>
</comment>
<evidence type="ECO:0000256" key="5">
    <source>
        <dbReference type="ARBA" id="ARBA00023098"/>
    </source>
</evidence>
<dbReference type="GeneID" id="33566665"/>
<evidence type="ECO:0000256" key="2">
    <source>
        <dbReference type="ARBA" id="ARBA00022857"/>
    </source>
</evidence>
<evidence type="ECO:0008006" key="10">
    <source>
        <dbReference type="Google" id="ProtNLM"/>
    </source>
</evidence>
<feature type="compositionally biased region" description="Low complexity" evidence="7">
    <location>
        <begin position="269"/>
        <end position="283"/>
    </location>
</feature>
<feature type="region of interest" description="Disordered" evidence="7">
    <location>
        <begin position="265"/>
        <end position="314"/>
    </location>
</feature>
<dbReference type="Gene3D" id="3.40.50.720">
    <property type="entry name" value="NAD(P)-binding Rossmann-like Domain"/>
    <property type="match status" value="1"/>
</dbReference>
<dbReference type="EMBL" id="MCFF01000028">
    <property type="protein sequence ID" value="ORZ11408.1"/>
    <property type="molecule type" value="Genomic_DNA"/>
</dbReference>
<organism evidence="8 9">
    <name type="scientific">Lobosporangium transversale</name>
    <dbReference type="NCBI Taxonomy" id="64571"/>
    <lineage>
        <taxon>Eukaryota</taxon>
        <taxon>Fungi</taxon>
        <taxon>Fungi incertae sedis</taxon>
        <taxon>Mucoromycota</taxon>
        <taxon>Mortierellomycotina</taxon>
        <taxon>Mortierellomycetes</taxon>
        <taxon>Mortierellales</taxon>
        <taxon>Mortierellaceae</taxon>
        <taxon>Lobosporangium</taxon>
    </lineage>
</organism>
<feature type="region of interest" description="Disordered" evidence="7">
    <location>
        <begin position="70"/>
        <end position="98"/>
    </location>
</feature>